<evidence type="ECO:0000313" key="3">
    <source>
        <dbReference type="Proteomes" id="UP000578077"/>
    </source>
</evidence>
<proteinExistence type="predicted"/>
<dbReference type="Pfam" id="PF04149">
    <property type="entry name" value="DUF397"/>
    <property type="match status" value="1"/>
</dbReference>
<feature type="domain" description="DUF397" evidence="1">
    <location>
        <begin position="12"/>
        <end position="61"/>
    </location>
</feature>
<protein>
    <recommendedName>
        <fullName evidence="1">DUF397 domain-containing protein</fullName>
    </recommendedName>
</protein>
<evidence type="ECO:0000259" key="1">
    <source>
        <dbReference type="Pfam" id="PF04149"/>
    </source>
</evidence>
<keyword evidence="3" id="KW-1185">Reference proteome</keyword>
<gene>
    <name evidence="2" type="ORF">HNR25_002321</name>
</gene>
<dbReference type="RefSeq" id="WP_184634903.1">
    <property type="nucleotide sequence ID" value="NZ_BAABKT010000007.1"/>
</dbReference>
<dbReference type="EMBL" id="JACHLY010000001">
    <property type="protein sequence ID" value="MBB5998570.1"/>
    <property type="molecule type" value="Genomic_DNA"/>
</dbReference>
<name>A0A841EDP1_9ACTN</name>
<sequence length="65" mass="7359">MPKPSQSELIFHTSSYSGPKTENCVEVAEGRETLVRDTQHRETGHLGFPAEEWQAFLDEVKASRL</sequence>
<organism evidence="2 3">
    <name type="scientific">Streptomonospora salina</name>
    <dbReference type="NCBI Taxonomy" id="104205"/>
    <lineage>
        <taxon>Bacteria</taxon>
        <taxon>Bacillati</taxon>
        <taxon>Actinomycetota</taxon>
        <taxon>Actinomycetes</taxon>
        <taxon>Streptosporangiales</taxon>
        <taxon>Nocardiopsidaceae</taxon>
        <taxon>Streptomonospora</taxon>
    </lineage>
</organism>
<dbReference type="InterPro" id="IPR007278">
    <property type="entry name" value="DUF397"/>
</dbReference>
<accession>A0A841EDP1</accession>
<comment type="caution">
    <text evidence="2">The sequence shown here is derived from an EMBL/GenBank/DDBJ whole genome shotgun (WGS) entry which is preliminary data.</text>
</comment>
<dbReference type="Proteomes" id="UP000578077">
    <property type="component" value="Unassembled WGS sequence"/>
</dbReference>
<reference evidence="2 3" key="1">
    <citation type="submission" date="2020-08" db="EMBL/GenBank/DDBJ databases">
        <title>Sequencing the genomes of 1000 actinobacteria strains.</title>
        <authorList>
            <person name="Klenk H.-P."/>
        </authorList>
    </citation>
    <scope>NUCLEOTIDE SEQUENCE [LARGE SCALE GENOMIC DNA]</scope>
    <source>
        <strain evidence="2 3">DSM 44593</strain>
    </source>
</reference>
<dbReference type="AlphaFoldDB" id="A0A841EDP1"/>
<evidence type="ECO:0000313" key="2">
    <source>
        <dbReference type="EMBL" id="MBB5998570.1"/>
    </source>
</evidence>